<evidence type="ECO:0008006" key="4">
    <source>
        <dbReference type="Google" id="ProtNLM"/>
    </source>
</evidence>
<reference evidence="3" key="1">
    <citation type="submission" date="2016-10" db="EMBL/GenBank/DDBJ databases">
        <authorList>
            <person name="Varghese N."/>
            <person name="Submissions S."/>
        </authorList>
    </citation>
    <scope>NUCLEOTIDE SEQUENCE [LARGE SCALE GENOMIC DNA]</scope>
    <source>
        <strain evidence="3">CGMCC 1.2747</strain>
    </source>
</reference>
<gene>
    <name evidence="2" type="ORF">SAMN04488062_1186</name>
</gene>
<evidence type="ECO:0000256" key="1">
    <source>
        <dbReference type="SAM" id="Phobius"/>
    </source>
</evidence>
<dbReference type="InterPro" id="IPR036097">
    <property type="entry name" value="HisK_dim/P_sf"/>
</dbReference>
<dbReference type="STRING" id="178355.SAMN04488062_1186"/>
<accession>A0A1G8GFF3</accession>
<keyword evidence="3" id="KW-1185">Reference proteome</keyword>
<proteinExistence type="predicted"/>
<keyword evidence="1" id="KW-1133">Transmembrane helix</keyword>
<evidence type="ECO:0000313" key="2">
    <source>
        <dbReference type="EMBL" id="SDH93071.1"/>
    </source>
</evidence>
<name>A0A1G8GFF3_9FLAO</name>
<keyword evidence="1" id="KW-0812">Transmembrane</keyword>
<dbReference type="GO" id="GO:0000155">
    <property type="term" value="F:phosphorelay sensor kinase activity"/>
    <property type="evidence" value="ECO:0007669"/>
    <property type="project" value="InterPro"/>
</dbReference>
<dbReference type="Gene3D" id="1.10.287.130">
    <property type="match status" value="1"/>
</dbReference>
<sequence>MPKLFTSSIILILFIIDLMVPLGVAIAVLYIIPLVLSYALDKDKIKMLAIICTILTLIDSTDYYYIELYYNIFINRLLSIIAIWVSYFIILRYKEILLQKDIEKQNYLKSVTKMLFQVSHEVRSPLCTIQGLTNHIDSKTISKEELESISIYLKDSVTELDIFTRNLTHSLEKIRIQITYKSTNSNYYL</sequence>
<dbReference type="Proteomes" id="UP000199274">
    <property type="component" value="Unassembled WGS sequence"/>
</dbReference>
<evidence type="ECO:0000313" key="3">
    <source>
        <dbReference type="Proteomes" id="UP000199274"/>
    </source>
</evidence>
<dbReference type="EMBL" id="FNDB01000018">
    <property type="protein sequence ID" value="SDH93071.1"/>
    <property type="molecule type" value="Genomic_DNA"/>
</dbReference>
<organism evidence="2 3">
    <name type="scientific">Flavobacterium omnivorum</name>
    <dbReference type="NCBI Taxonomy" id="178355"/>
    <lineage>
        <taxon>Bacteria</taxon>
        <taxon>Pseudomonadati</taxon>
        <taxon>Bacteroidota</taxon>
        <taxon>Flavobacteriia</taxon>
        <taxon>Flavobacteriales</taxon>
        <taxon>Flavobacteriaceae</taxon>
        <taxon>Flavobacterium</taxon>
    </lineage>
</organism>
<keyword evidence="1" id="KW-0472">Membrane</keyword>
<feature type="transmembrane region" description="Helical" evidence="1">
    <location>
        <begin position="72"/>
        <end position="90"/>
    </location>
</feature>
<dbReference type="AlphaFoldDB" id="A0A1G8GFF3"/>
<feature type="transmembrane region" description="Helical" evidence="1">
    <location>
        <begin position="6"/>
        <end position="36"/>
    </location>
</feature>
<feature type="transmembrane region" description="Helical" evidence="1">
    <location>
        <begin position="48"/>
        <end position="66"/>
    </location>
</feature>
<protein>
    <recommendedName>
        <fullName evidence="4">His Kinase A (Phospho-acceptor) domain-containing protein</fullName>
    </recommendedName>
</protein>
<dbReference type="SUPFAM" id="SSF47384">
    <property type="entry name" value="Homodimeric domain of signal transducing histidine kinase"/>
    <property type="match status" value="1"/>
</dbReference>